<dbReference type="PANTHER" id="PTHR24394:SF44">
    <property type="entry name" value="ZINC FINGER PROTEIN 271-LIKE"/>
    <property type="match status" value="1"/>
</dbReference>
<dbReference type="SUPFAM" id="SSF57667">
    <property type="entry name" value="beta-beta-alpha zinc fingers"/>
    <property type="match status" value="3"/>
</dbReference>
<dbReference type="Gene3D" id="3.30.160.60">
    <property type="entry name" value="Classic Zinc Finger"/>
    <property type="match status" value="5"/>
</dbReference>
<feature type="region of interest" description="Disordered" evidence="12">
    <location>
        <begin position="123"/>
        <end position="156"/>
    </location>
</feature>
<keyword evidence="6" id="KW-0862">Zinc</keyword>
<keyword evidence="15" id="KW-1185">Reference proteome</keyword>
<feature type="domain" description="C2H2-type" evidence="13">
    <location>
        <begin position="181"/>
        <end position="208"/>
    </location>
</feature>
<dbReference type="PANTHER" id="PTHR24394">
    <property type="entry name" value="ZINC FINGER PROTEIN"/>
    <property type="match status" value="1"/>
</dbReference>
<evidence type="ECO:0000256" key="3">
    <source>
        <dbReference type="ARBA" id="ARBA00022723"/>
    </source>
</evidence>
<proteinExistence type="inferred from homology"/>
<keyword evidence="9" id="KW-0804">Transcription</keyword>
<evidence type="ECO:0000256" key="11">
    <source>
        <dbReference type="PROSITE-ProRule" id="PRU00042"/>
    </source>
</evidence>
<organism evidence="14 15">
    <name type="scientific">Ramazzottius varieornatus</name>
    <name type="common">Water bear</name>
    <name type="synonym">Tardigrade</name>
    <dbReference type="NCBI Taxonomy" id="947166"/>
    <lineage>
        <taxon>Eukaryota</taxon>
        <taxon>Metazoa</taxon>
        <taxon>Ecdysozoa</taxon>
        <taxon>Tardigrada</taxon>
        <taxon>Eutardigrada</taxon>
        <taxon>Parachela</taxon>
        <taxon>Hypsibioidea</taxon>
        <taxon>Ramazzottiidae</taxon>
        <taxon>Ramazzottius</taxon>
    </lineage>
</organism>
<feature type="compositionally biased region" description="Basic residues" evidence="12">
    <location>
        <begin position="145"/>
        <end position="156"/>
    </location>
</feature>
<accession>A0A1D1UPY1</accession>
<dbReference type="Proteomes" id="UP000186922">
    <property type="component" value="Unassembled WGS sequence"/>
</dbReference>
<gene>
    <name evidence="14" type="primary">RvY_01128-1</name>
    <name evidence="14" type="synonym">RvY_01128.1</name>
    <name evidence="14" type="ORF">RvY_01128</name>
</gene>
<keyword evidence="3" id="KW-0479">Metal-binding</keyword>
<keyword evidence="5 11" id="KW-0863">Zinc-finger</keyword>
<evidence type="ECO:0000256" key="8">
    <source>
        <dbReference type="ARBA" id="ARBA00023125"/>
    </source>
</evidence>
<dbReference type="FunFam" id="3.30.160.60:FF:000621">
    <property type="entry name" value="FLT3-interacting zinc finger 1"/>
    <property type="match status" value="1"/>
</dbReference>
<feature type="domain" description="C2H2-type" evidence="13">
    <location>
        <begin position="265"/>
        <end position="292"/>
    </location>
</feature>
<evidence type="ECO:0000256" key="10">
    <source>
        <dbReference type="ARBA" id="ARBA00023242"/>
    </source>
</evidence>
<dbReference type="GO" id="GO:0000981">
    <property type="term" value="F:DNA-binding transcription factor activity, RNA polymerase II-specific"/>
    <property type="evidence" value="ECO:0007669"/>
    <property type="project" value="TreeGrafter"/>
</dbReference>
<evidence type="ECO:0000256" key="9">
    <source>
        <dbReference type="ARBA" id="ARBA00023163"/>
    </source>
</evidence>
<feature type="domain" description="C2H2-type" evidence="13">
    <location>
        <begin position="237"/>
        <end position="264"/>
    </location>
</feature>
<evidence type="ECO:0000259" key="13">
    <source>
        <dbReference type="PROSITE" id="PS50157"/>
    </source>
</evidence>
<comment type="subcellular location">
    <subcellularLocation>
        <location evidence="1">Nucleus</location>
    </subcellularLocation>
</comment>
<keyword evidence="7" id="KW-0805">Transcription regulation</keyword>
<protein>
    <recommendedName>
        <fullName evidence="13">C2H2-type domain-containing protein</fullName>
    </recommendedName>
</protein>
<dbReference type="FunFam" id="3.30.160.60:FF:002343">
    <property type="entry name" value="Zinc finger protein 33A"/>
    <property type="match status" value="2"/>
</dbReference>
<comment type="similarity">
    <text evidence="2">Belongs to the krueppel C2H2-type zinc-finger protein family.</text>
</comment>
<dbReference type="GO" id="GO:0003677">
    <property type="term" value="F:DNA binding"/>
    <property type="evidence" value="ECO:0007669"/>
    <property type="project" value="UniProtKB-KW"/>
</dbReference>
<feature type="domain" description="C2H2-type" evidence="13">
    <location>
        <begin position="209"/>
        <end position="236"/>
    </location>
</feature>
<evidence type="ECO:0000256" key="5">
    <source>
        <dbReference type="ARBA" id="ARBA00022771"/>
    </source>
</evidence>
<evidence type="ECO:0000313" key="14">
    <source>
        <dbReference type="EMBL" id="GAU88423.1"/>
    </source>
</evidence>
<evidence type="ECO:0000256" key="2">
    <source>
        <dbReference type="ARBA" id="ARBA00006991"/>
    </source>
</evidence>
<dbReference type="Pfam" id="PF00096">
    <property type="entry name" value="zf-C2H2"/>
    <property type="match status" value="5"/>
</dbReference>
<keyword evidence="10" id="KW-0539">Nucleus</keyword>
<feature type="domain" description="C2H2-type" evidence="13">
    <location>
        <begin position="293"/>
        <end position="320"/>
    </location>
</feature>
<keyword evidence="8" id="KW-0238">DNA-binding</keyword>
<evidence type="ECO:0000256" key="12">
    <source>
        <dbReference type="SAM" id="MobiDB-lite"/>
    </source>
</evidence>
<reference evidence="14 15" key="1">
    <citation type="journal article" date="2016" name="Nat. Commun.">
        <title>Extremotolerant tardigrade genome and improved radiotolerance of human cultured cells by tardigrade-unique protein.</title>
        <authorList>
            <person name="Hashimoto T."/>
            <person name="Horikawa D.D."/>
            <person name="Saito Y."/>
            <person name="Kuwahara H."/>
            <person name="Kozuka-Hata H."/>
            <person name="Shin-I T."/>
            <person name="Minakuchi Y."/>
            <person name="Ohishi K."/>
            <person name="Motoyama A."/>
            <person name="Aizu T."/>
            <person name="Enomoto A."/>
            <person name="Kondo K."/>
            <person name="Tanaka S."/>
            <person name="Hara Y."/>
            <person name="Koshikawa S."/>
            <person name="Sagara H."/>
            <person name="Miura T."/>
            <person name="Yokobori S."/>
            <person name="Miyagawa K."/>
            <person name="Suzuki Y."/>
            <person name="Kubo T."/>
            <person name="Oyama M."/>
            <person name="Kohara Y."/>
            <person name="Fujiyama A."/>
            <person name="Arakawa K."/>
            <person name="Katayama T."/>
            <person name="Toyoda A."/>
            <person name="Kunieda T."/>
        </authorList>
    </citation>
    <scope>NUCLEOTIDE SEQUENCE [LARGE SCALE GENOMIC DNA]</scope>
    <source>
        <strain evidence="14 15">YOKOZUNA-1</strain>
    </source>
</reference>
<dbReference type="OrthoDB" id="8113227at2759"/>
<evidence type="ECO:0000256" key="4">
    <source>
        <dbReference type="ARBA" id="ARBA00022737"/>
    </source>
</evidence>
<dbReference type="PROSITE" id="PS50157">
    <property type="entry name" value="ZINC_FINGER_C2H2_2"/>
    <property type="match status" value="5"/>
</dbReference>
<dbReference type="InterPro" id="IPR013087">
    <property type="entry name" value="Znf_C2H2_type"/>
</dbReference>
<dbReference type="SMART" id="SM00355">
    <property type="entry name" value="ZnF_C2H2"/>
    <property type="match status" value="5"/>
</dbReference>
<dbReference type="FunFam" id="3.30.160.60:FF:000875">
    <property type="entry name" value="zinc finger protein 236 isoform X7"/>
    <property type="match status" value="1"/>
</dbReference>
<dbReference type="STRING" id="947166.A0A1D1UPY1"/>
<evidence type="ECO:0000256" key="7">
    <source>
        <dbReference type="ARBA" id="ARBA00023015"/>
    </source>
</evidence>
<keyword evidence="4" id="KW-0677">Repeat</keyword>
<dbReference type="GO" id="GO:0005634">
    <property type="term" value="C:nucleus"/>
    <property type="evidence" value="ECO:0007669"/>
    <property type="project" value="UniProtKB-SubCell"/>
</dbReference>
<dbReference type="FunFam" id="3.30.160.60:FF:000761">
    <property type="entry name" value="Zinc finger protein 449"/>
    <property type="match status" value="1"/>
</dbReference>
<dbReference type="InterPro" id="IPR036236">
    <property type="entry name" value="Znf_C2H2_sf"/>
</dbReference>
<dbReference type="GO" id="GO:0008270">
    <property type="term" value="F:zinc ion binding"/>
    <property type="evidence" value="ECO:0007669"/>
    <property type="project" value="UniProtKB-KW"/>
</dbReference>
<sequence>MHSNSAVAYPTDTFGTEDPHRQYEATPVVYNSYLDQRDGYYGSQTSEEKQYVSRAAAEMLLSLKQITFPEEASRHQPHGYVQGAQYEHRQEPYEYIPHYPQVQPVSVNFQMTMSCISGVASVPSHYNRPPTVNPATSKPLEPPKRKPHSNGHNHARPHSALQYHRVSSHYDAGPGSGEKVNICTVCQKSYARPSTLKTHMRTHSGEKPYMCHLCPKTFTQAANLTAHGRTHSGEKPFRCPVCERRFSQSSSVTTHMRTHSGERPYRCRVCKKAFSDSSTLTKHIRIHSGEKPYQCHLCMLRFSQSGNLNRHMKVHLAERHN</sequence>
<evidence type="ECO:0000313" key="15">
    <source>
        <dbReference type="Proteomes" id="UP000186922"/>
    </source>
</evidence>
<name>A0A1D1UPY1_RAMVA</name>
<evidence type="ECO:0000256" key="1">
    <source>
        <dbReference type="ARBA" id="ARBA00004123"/>
    </source>
</evidence>
<dbReference type="AlphaFoldDB" id="A0A1D1UPY1"/>
<dbReference type="EMBL" id="BDGG01000001">
    <property type="protein sequence ID" value="GAU88423.1"/>
    <property type="molecule type" value="Genomic_DNA"/>
</dbReference>
<dbReference type="PROSITE" id="PS00028">
    <property type="entry name" value="ZINC_FINGER_C2H2_1"/>
    <property type="match status" value="5"/>
</dbReference>
<evidence type="ECO:0000256" key="6">
    <source>
        <dbReference type="ARBA" id="ARBA00022833"/>
    </source>
</evidence>
<comment type="caution">
    <text evidence="14">The sequence shown here is derived from an EMBL/GenBank/DDBJ whole genome shotgun (WGS) entry which is preliminary data.</text>
</comment>